<dbReference type="Gene3D" id="3.30.420.40">
    <property type="match status" value="2"/>
</dbReference>
<dbReference type="AlphaFoldDB" id="A0A4V5NYB0"/>
<keyword evidence="7" id="KW-1185">Reference proteome</keyword>
<evidence type="ECO:0000259" key="4">
    <source>
        <dbReference type="Pfam" id="PF00370"/>
    </source>
</evidence>
<comment type="caution">
    <text evidence="6">The sequence shown here is derived from an EMBL/GenBank/DDBJ whole genome shotgun (WGS) entry which is preliminary data.</text>
</comment>
<dbReference type="InterPro" id="IPR018485">
    <property type="entry name" value="FGGY_C"/>
</dbReference>
<evidence type="ECO:0000313" key="7">
    <source>
        <dbReference type="Proteomes" id="UP000305675"/>
    </source>
</evidence>
<feature type="domain" description="Carbohydrate kinase FGGY N-terminal" evidence="4">
    <location>
        <begin position="1"/>
        <end position="249"/>
    </location>
</feature>
<dbReference type="RefSeq" id="WP_136862217.1">
    <property type="nucleotide sequence ID" value="NZ_SWCJ01000002.1"/>
</dbReference>
<dbReference type="GO" id="GO:0016301">
    <property type="term" value="F:kinase activity"/>
    <property type="evidence" value="ECO:0007669"/>
    <property type="project" value="UniProtKB-KW"/>
</dbReference>
<dbReference type="Pfam" id="PF00370">
    <property type="entry name" value="FGGY_N"/>
    <property type="match status" value="1"/>
</dbReference>
<dbReference type="Proteomes" id="UP000305675">
    <property type="component" value="Unassembled WGS sequence"/>
</dbReference>
<keyword evidence="2" id="KW-0808">Transferase</keyword>
<keyword evidence="3 6" id="KW-0418">Kinase</keyword>
<feature type="domain" description="Carbohydrate kinase FGGY C-terminal" evidence="5">
    <location>
        <begin position="259"/>
        <end position="453"/>
    </location>
</feature>
<evidence type="ECO:0000256" key="1">
    <source>
        <dbReference type="ARBA" id="ARBA00009156"/>
    </source>
</evidence>
<evidence type="ECO:0000256" key="2">
    <source>
        <dbReference type="ARBA" id="ARBA00022679"/>
    </source>
</evidence>
<dbReference type="InterPro" id="IPR000577">
    <property type="entry name" value="Carb_kinase_FGGY"/>
</dbReference>
<comment type="similarity">
    <text evidence="1">Belongs to the FGGY kinase family.</text>
</comment>
<protein>
    <submittedName>
        <fullName evidence="6">Carbohydrate kinase</fullName>
    </submittedName>
</protein>
<name>A0A4V5NYB0_9GAMM</name>
<dbReference type="PANTHER" id="PTHR43095:SF5">
    <property type="entry name" value="XYLULOSE KINASE"/>
    <property type="match status" value="1"/>
</dbReference>
<dbReference type="InterPro" id="IPR043129">
    <property type="entry name" value="ATPase_NBD"/>
</dbReference>
<evidence type="ECO:0000259" key="5">
    <source>
        <dbReference type="Pfam" id="PF02782"/>
    </source>
</evidence>
<evidence type="ECO:0000313" key="6">
    <source>
        <dbReference type="EMBL" id="TKB57572.1"/>
    </source>
</evidence>
<organism evidence="6 7">
    <name type="scientific">Ferrimonas aestuarii</name>
    <dbReference type="NCBI Taxonomy" id="2569539"/>
    <lineage>
        <taxon>Bacteria</taxon>
        <taxon>Pseudomonadati</taxon>
        <taxon>Pseudomonadota</taxon>
        <taxon>Gammaproteobacteria</taxon>
        <taxon>Alteromonadales</taxon>
        <taxon>Ferrimonadaceae</taxon>
        <taxon>Ferrimonas</taxon>
    </lineage>
</organism>
<dbReference type="SUPFAM" id="SSF53067">
    <property type="entry name" value="Actin-like ATPase domain"/>
    <property type="match status" value="2"/>
</dbReference>
<gene>
    <name evidence="6" type="ORF">FCL42_04680</name>
</gene>
<dbReference type="InterPro" id="IPR018484">
    <property type="entry name" value="FGGY_N"/>
</dbReference>
<accession>A0A4V5NYB0</accession>
<dbReference type="PIRSF" id="PIRSF000538">
    <property type="entry name" value="GlpK"/>
    <property type="match status" value="1"/>
</dbReference>
<dbReference type="Pfam" id="PF02782">
    <property type="entry name" value="FGGY_C"/>
    <property type="match status" value="1"/>
</dbReference>
<dbReference type="InterPro" id="IPR050406">
    <property type="entry name" value="FGGY_Carb_Kinase"/>
</dbReference>
<sequence length="514" mass="56741">MILAIDNGTQSLRALLFDATGNLIDKAQFHFEPAYETPQTGFAEMAPDNYWQALVECVTQLGKQGNDLSQVAGMTITAQRTSLVFVDSSGKPLRPAILWTDQRQCEILPPLPVYLRPLTWLPVVGSAINQFRRRAFSNWVASHQPDLWQRCHKVLQVAGYLGFKLTGEYRDSQAGQVGYLPFNYKTQQWAKKGDWRWPALSLNPSQMPELVAPGQRIGALSDEVAKRLGLPQNLPLFAAGGDKACEILGSGGHQPGVASLSFGTTATVNLVSDKYRELIPMMPAYPAAIQGKYLCEIMLFRGFWMVSWFKTQFGQLEQILAEKQGTVPEALFDDLIASVPPGSEGLVLLPYWGAGVRQPGPEARGAIIGFGDQHTRAHLYRAMIEGLGYGLREGLELACKRGGFKVTQLRISGGGAQSQAILQLSADLFGLPVETAHTTETSGLGAAICAAIGLGWYPDAKRATEAMIRPGQRYEPDLNHHQMYESLYREVYSKLYGRLRRLYLKLYQITSSAQ</sequence>
<dbReference type="GO" id="GO:0005975">
    <property type="term" value="P:carbohydrate metabolic process"/>
    <property type="evidence" value="ECO:0007669"/>
    <property type="project" value="InterPro"/>
</dbReference>
<evidence type="ECO:0000256" key="3">
    <source>
        <dbReference type="ARBA" id="ARBA00022777"/>
    </source>
</evidence>
<proteinExistence type="inferred from homology"/>
<dbReference type="OrthoDB" id="9805576at2"/>
<reference evidence="6 7" key="1">
    <citation type="submission" date="2019-04" db="EMBL/GenBank/DDBJ databases">
        <authorList>
            <person name="Hwang J.C."/>
        </authorList>
    </citation>
    <scope>NUCLEOTIDE SEQUENCE [LARGE SCALE GENOMIC DNA]</scope>
    <source>
        <strain evidence="6 7">IMCC35002</strain>
    </source>
</reference>
<dbReference type="EMBL" id="SWCJ01000002">
    <property type="protein sequence ID" value="TKB57572.1"/>
    <property type="molecule type" value="Genomic_DNA"/>
</dbReference>
<dbReference type="PANTHER" id="PTHR43095">
    <property type="entry name" value="SUGAR KINASE"/>
    <property type="match status" value="1"/>
</dbReference>
<dbReference type="CDD" id="cd07779">
    <property type="entry name" value="ASKHA_NBD_FGGY_YgcE-like"/>
    <property type="match status" value="1"/>
</dbReference>